<dbReference type="GO" id="GO:0005840">
    <property type="term" value="C:ribosome"/>
    <property type="evidence" value="ECO:0007669"/>
    <property type="project" value="UniProtKB-KW"/>
</dbReference>
<comment type="similarity">
    <text evidence="8">Belongs to the methylthiotransferase family. RimO subfamily.</text>
</comment>
<proteinExistence type="inferred from homology"/>
<keyword evidence="7 8" id="KW-0411">Iron-sulfur</keyword>
<keyword evidence="5 8" id="KW-0479">Metal-binding</keyword>
<dbReference type="InterPro" id="IPR058240">
    <property type="entry name" value="rSAM_sf"/>
</dbReference>
<dbReference type="SFLD" id="SFLDF00274">
    <property type="entry name" value="ribosomal_protein_S12_methylth"/>
    <property type="match status" value="1"/>
</dbReference>
<dbReference type="InterPro" id="IPR002792">
    <property type="entry name" value="TRAM_dom"/>
</dbReference>
<organism evidence="11 12">
    <name type="scientific">Fundidesulfovibrio magnetotacticus</name>
    <dbReference type="NCBI Taxonomy" id="2730080"/>
    <lineage>
        <taxon>Bacteria</taxon>
        <taxon>Pseudomonadati</taxon>
        <taxon>Thermodesulfobacteriota</taxon>
        <taxon>Desulfovibrionia</taxon>
        <taxon>Desulfovibrionales</taxon>
        <taxon>Desulfovibrionaceae</taxon>
        <taxon>Fundidesulfovibrio</taxon>
    </lineage>
</organism>
<dbReference type="GO" id="GO:0005829">
    <property type="term" value="C:cytosol"/>
    <property type="evidence" value="ECO:0007669"/>
    <property type="project" value="TreeGrafter"/>
</dbReference>
<dbReference type="GO" id="GO:0006400">
    <property type="term" value="P:tRNA modification"/>
    <property type="evidence" value="ECO:0007669"/>
    <property type="project" value="InterPro"/>
</dbReference>
<dbReference type="InterPro" id="IPR012340">
    <property type="entry name" value="NA-bd_OB-fold"/>
</dbReference>
<evidence type="ECO:0000256" key="7">
    <source>
        <dbReference type="ARBA" id="ARBA00023014"/>
    </source>
</evidence>
<dbReference type="SFLD" id="SFLDG01061">
    <property type="entry name" value="methylthiotransferase"/>
    <property type="match status" value="1"/>
</dbReference>
<keyword evidence="2 8" id="KW-0963">Cytoplasm</keyword>
<evidence type="ECO:0000256" key="1">
    <source>
        <dbReference type="ARBA" id="ARBA00022485"/>
    </source>
</evidence>
<dbReference type="EC" id="2.8.4.4" evidence="8"/>
<feature type="binding site" evidence="8">
    <location>
        <position position="84"/>
    </location>
    <ligand>
        <name>[4Fe-4S] cluster</name>
        <dbReference type="ChEBI" id="CHEBI:49883"/>
        <label>1</label>
    </ligand>
</feature>
<evidence type="ECO:0000256" key="8">
    <source>
        <dbReference type="HAMAP-Rule" id="MF_01865"/>
    </source>
</evidence>
<dbReference type="PANTHER" id="PTHR43837:SF1">
    <property type="entry name" value="RIBOSOMAL PROTEIN US12 METHYLTHIOTRANSFERASE RIMO"/>
    <property type="match status" value="1"/>
</dbReference>
<comment type="function">
    <text evidence="8">Catalyzes the methylthiolation of an aspartic acid residue of ribosomal protein uS12.</text>
</comment>
<evidence type="ECO:0000256" key="3">
    <source>
        <dbReference type="ARBA" id="ARBA00022679"/>
    </source>
</evidence>
<feature type="binding site" evidence="8">
    <location>
        <position position="147"/>
    </location>
    <ligand>
        <name>[4Fe-4S] cluster</name>
        <dbReference type="ChEBI" id="CHEBI:49883"/>
        <label>2</label>
        <note>4Fe-4S-S-AdoMet</note>
    </ligand>
</feature>
<evidence type="ECO:0000259" key="10">
    <source>
        <dbReference type="PROSITE" id="PS51918"/>
    </source>
</evidence>
<evidence type="ECO:0000256" key="5">
    <source>
        <dbReference type="ARBA" id="ARBA00022723"/>
    </source>
</evidence>
<evidence type="ECO:0000256" key="6">
    <source>
        <dbReference type="ARBA" id="ARBA00023004"/>
    </source>
</evidence>
<comment type="caution">
    <text evidence="11">The sequence shown here is derived from an EMBL/GenBank/DDBJ whole genome shotgun (WGS) entry which is preliminary data.</text>
</comment>
<dbReference type="InterPro" id="IPR038135">
    <property type="entry name" value="Methylthiotransferase_N_sf"/>
</dbReference>
<comment type="subcellular location">
    <subcellularLocation>
        <location evidence="8">Cytoplasm</location>
    </subcellularLocation>
</comment>
<keyword evidence="1 8" id="KW-0004">4Fe-4S</keyword>
<dbReference type="PROSITE" id="PS51449">
    <property type="entry name" value="MTTASE_N"/>
    <property type="match status" value="1"/>
</dbReference>
<dbReference type="SUPFAM" id="SSF102114">
    <property type="entry name" value="Radical SAM enzymes"/>
    <property type="match status" value="1"/>
</dbReference>
<dbReference type="InterPro" id="IPR023404">
    <property type="entry name" value="rSAM_horseshoe"/>
</dbReference>
<feature type="binding site" evidence="8">
    <location>
        <position position="151"/>
    </location>
    <ligand>
        <name>[4Fe-4S] cluster</name>
        <dbReference type="ChEBI" id="CHEBI:49883"/>
        <label>2</label>
        <note>4Fe-4S-S-AdoMet</note>
    </ligand>
</feature>
<keyword evidence="11" id="KW-0689">Ribosomal protein</keyword>
<dbReference type="GO" id="GO:0051539">
    <property type="term" value="F:4 iron, 4 sulfur cluster binding"/>
    <property type="evidence" value="ECO:0007669"/>
    <property type="project" value="UniProtKB-UniRule"/>
</dbReference>
<dbReference type="GO" id="GO:0035599">
    <property type="term" value="F:aspartic acid methylthiotransferase activity"/>
    <property type="evidence" value="ECO:0007669"/>
    <property type="project" value="TreeGrafter"/>
</dbReference>
<sequence>MKDPIAVHTISLGCPKNLTDTELLLGGLPGPARPVDRPEDARLVLVNTCGFIRPAVEESVAEILDAAQALRGLDPKPLLAVAGCLVSRYGQELRDSLPEVDLWLSTHEIPDWPSRIANALSRAPSVAPKRLLTSPPSYAYLKISEGCRHACRFCTIPSIRGPLKSRPVRDLADEARHLLDSGRSELILVAQDLTAYGRDLGYEPGLRGLLKTLLPLKGLARLRLLYLYPAGLTPGLLDFLKDAGPPLLPYFDIPLQHAHPDVLQSMGRPFAKDPRRVVDLVRDRFPEAAIRTSLIVGYPGETRTHFEYLLRFVRETRFTHLGVFAFQAEEGTPAAKMPRQVGMKTRQARRDAVMAAQAEISEEWLEGFQGRELDVLVDAPHPEWPGLHVGRAWFQAPEIDGVTYVSGPGVKPGAMVRATVDDTKTYDLVALAG</sequence>
<feature type="domain" description="MTTase N-terminal" evidence="9">
    <location>
        <begin position="5"/>
        <end position="121"/>
    </location>
</feature>
<dbReference type="NCBIfam" id="TIGR00089">
    <property type="entry name" value="MiaB/RimO family radical SAM methylthiotransferase"/>
    <property type="match status" value="1"/>
</dbReference>
<feature type="binding site" evidence="8">
    <location>
        <position position="49"/>
    </location>
    <ligand>
        <name>[4Fe-4S] cluster</name>
        <dbReference type="ChEBI" id="CHEBI:49883"/>
        <label>1</label>
    </ligand>
</feature>
<dbReference type="PROSITE" id="PS51918">
    <property type="entry name" value="RADICAL_SAM"/>
    <property type="match status" value="1"/>
</dbReference>
<feature type="binding site" evidence="8">
    <location>
        <position position="154"/>
    </location>
    <ligand>
        <name>[4Fe-4S] cluster</name>
        <dbReference type="ChEBI" id="CHEBI:49883"/>
        <label>2</label>
        <note>4Fe-4S-S-AdoMet</note>
    </ligand>
</feature>
<dbReference type="InterPro" id="IPR013848">
    <property type="entry name" value="Methylthiotransferase_N"/>
</dbReference>
<protein>
    <recommendedName>
        <fullName evidence="8">Ribosomal protein uS12 methylthiotransferase RimO</fullName>
        <shortName evidence="8">uS12 MTTase</shortName>
        <shortName evidence="8">uS12 methylthiotransferase</shortName>
        <ecNumber evidence="8">2.8.4.4</ecNumber>
    </recommendedName>
    <alternativeName>
        <fullName evidence="8">Ribosomal protein uS12 (aspartate-C(3))-methylthiotransferase</fullName>
    </alternativeName>
    <alternativeName>
        <fullName evidence="8">Ribosome maturation factor RimO</fullName>
    </alternativeName>
</protein>
<keyword evidence="3 8" id="KW-0808">Transferase</keyword>
<dbReference type="InterPro" id="IPR006638">
    <property type="entry name" value="Elp3/MiaA/NifB-like_rSAM"/>
</dbReference>
<dbReference type="InterPro" id="IPR005840">
    <property type="entry name" value="Ribosomal_uS12_MeSTrfase_RimO"/>
</dbReference>
<feature type="domain" description="Radical SAM core" evidence="10">
    <location>
        <begin position="133"/>
        <end position="363"/>
    </location>
</feature>
<dbReference type="GO" id="GO:0103039">
    <property type="term" value="F:protein methylthiotransferase activity"/>
    <property type="evidence" value="ECO:0007669"/>
    <property type="project" value="UniProtKB-EC"/>
</dbReference>
<evidence type="ECO:0000256" key="4">
    <source>
        <dbReference type="ARBA" id="ARBA00022691"/>
    </source>
</evidence>
<keyword evidence="6 8" id="KW-0408">Iron</keyword>
<reference evidence="11 12" key="1">
    <citation type="submission" date="2020-04" db="EMBL/GenBank/DDBJ databases">
        <authorList>
            <consortium name="Desulfovibrio sp. FSS-1 genome sequencing consortium"/>
            <person name="Shimoshige H."/>
            <person name="Kobayashi H."/>
            <person name="Maekawa T."/>
        </authorList>
    </citation>
    <scope>NUCLEOTIDE SEQUENCE [LARGE SCALE GENOMIC DNA]</scope>
    <source>
        <strain evidence="11 12">SIID29052-01</strain>
    </source>
</reference>
<comment type="cofactor">
    <cofactor evidence="8">
        <name>[4Fe-4S] cluster</name>
        <dbReference type="ChEBI" id="CHEBI:49883"/>
    </cofactor>
    <text evidence="8">Binds 2 [4Fe-4S] clusters. One cluster is coordinated with 3 cysteines and an exchangeable S-adenosyl-L-methionine.</text>
</comment>
<dbReference type="PANTHER" id="PTHR43837">
    <property type="entry name" value="RIBOSOMAL PROTEIN S12 METHYLTHIOTRANSFERASE RIMO"/>
    <property type="match status" value="1"/>
</dbReference>
<dbReference type="InterPro" id="IPR005839">
    <property type="entry name" value="Methylthiotransferase"/>
</dbReference>
<keyword evidence="4 8" id="KW-0949">S-adenosyl-L-methionine</keyword>
<dbReference type="Proteomes" id="UP000494245">
    <property type="component" value="Unassembled WGS sequence"/>
</dbReference>
<dbReference type="InterPro" id="IPR007197">
    <property type="entry name" value="rSAM"/>
</dbReference>
<dbReference type="CDD" id="cd01335">
    <property type="entry name" value="Radical_SAM"/>
    <property type="match status" value="1"/>
</dbReference>
<dbReference type="Pfam" id="PF18693">
    <property type="entry name" value="TRAM_2"/>
    <property type="match status" value="1"/>
</dbReference>
<dbReference type="GO" id="GO:0046872">
    <property type="term" value="F:metal ion binding"/>
    <property type="evidence" value="ECO:0007669"/>
    <property type="project" value="UniProtKB-KW"/>
</dbReference>
<keyword evidence="12" id="KW-1185">Reference proteome</keyword>
<dbReference type="Pfam" id="PF04055">
    <property type="entry name" value="Radical_SAM"/>
    <property type="match status" value="1"/>
</dbReference>
<dbReference type="Gene3D" id="3.40.50.12160">
    <property type="entry name" value="Methylthiotransferase, N-terminal domain"/>
    <property type="match status" value="1"/>
</dbReference>
<reference evidence="11 12" key="2">
    <citation type="submission" date="2020-05" db="EMBL/GenBank/DDBJ databases">
        <title>Draft genome sequence of Desulfovibrio sp. strainFSS-1.</title>
        <authorList>
            <person name="Shimoshige H."/>
            <person name="Kobayashi H."/>
            <person name="Maekawa T."/>
        </authorList>
    </citation>
    <scope>NUCLEOTIDE SEQUENCE [LARGE SCALE GENOMIC DNA]</scope>
    <source>
        <strain evidence="11 12">SIID29052-01</strain>
    </source>
</reference>
<evidence type="ECO:0000256" key="2">
    <source>
        <dbReference type="ARBA" id="ARBA00022490"/>
    </source>
</evidence>
<keyword evidence="11" id="KW-0687">Ribonucleoprotein</keyword>
<dbReference type="SFLD" id="SFLDS00029">
    <property type="entry name" value="Radical_SAM"/>
    <property type="match status" value="1"/>
</dbReference>
<comment type="catalytic activity">
    <reaction evidence="8">
        <text>L-aspartate(89)-[ribosomal protein uS12]-hydrogen + (sulfur carrier)-SH + AH2 + 2 S-adenosyl-L-methionine = 3-methylsulfanyl-L-aspartate(89)-[ribosomal protein uS12]-hydrogen + (sulfur carrier)-H + 5'-deoxyadenosine + L-methionine + A + S-adenosyl-L-homocysteine + 2 H(+)</text>
        <dbReference type="Rhea" id="RHEA:37087"/>
        <dbReference type="Rhea" id="RHEA-COMP:10460"/>
        <dbReference type="Rhea" id="RHEA-COMP:10461"/>
        <dbReference type="Rhea" id="RHEA-COMP:14737"/>
        <dbReference type="Rhea" id="RHEA-COMP:14739"/>
        <dbReference type="ChEBI" id="CHEBI:13193"/>
        <dbReference type="ChEBI" id="CHEBI:15378"/>
        <dbReference type="ChEBI" id="CHEBI:17319"/>
        <dbReference type="ChEBI" id="CHEBI:17499"/>
        <dbReference type="ChEBI" id="CHEBI:29917"/>
        <dbReference type="ChEBI" id="CHEBI:29961"/>
        <dbReference type="ChEBI" id="CHEBI:57844"/>
        <dbReference type="ChEBI" id="CHEBI:57856"/>
        <dbReference type="ChEBI" id="CHEBI:59789"/>
        <dbReference type="ChEBI" id="CHEBI:64428"/>
        <dbReference type="ChEBI" id="CHEBI:73599"/>
        <dbReference type="EC" id="2.8.4.4"/>
    </reaction>
</comment>
<evidence type="ECO:0000313" key="12">
    <source>
        <dbReference type="Proteomes" id="UP000494245"/>
    </source>
</evidence>
<dbReference type="SFLD" id="SFLDG01082">
    <property type="entry name" value="B12-binding_domain_containing"/>
    <property type="match status" value="1"/>
</dbReference>
<dbReference type="RefSeq" id="WP_173082805.1">
    <property type="nucleotide sequence ID" value="NZ_BLTE01000005.1"/>
</dbReference>
<dbReference type="NCBIfam" id="TIGR01125">
    <property type="entry name" value="30S ribosomal protein S12 methylthiotransferase RimO"/>
    <property type="match status" value="1"/>
</dbReference>
<dbReference type="AlphaFoldDB" id="A0A6V8LZF2"/>
<dbReference type="SMART" id="SM00729">
    <property type="entry name" value="Elp3"/>
    <property type="match status" value="1"/>
</dbReference>
<evidence type="ECO:0000313" key="11">
    <source>
        <dbReference type="EMBL" id="GFK93605.1"/>
    </source>
</evidence>
<feature type="binding site" evidence="8">
    <location>
        <position position="14"/>
    </location>
    <ligand>
        <name>[4Fe-4S] cluster</name>
        <dbReference type="ChEBI" id="CHEBI:49883"/>
        <label>1</label>
    </ligand>
</feature>
<dbReference type="HAMAP" id="MF_01865">
    <property type="entry name" value="MTTase_RimO"/>
    <property type="match status" value="1"/>
</dbReference>
<gene>
    <name evidence="11" type="primary">rimO_2</name>
    <name evidence="8" type="synonym">rimO</name>
    <name evidence="11" type="ORF">NNJEOMEG_01439</name>
</gene>
<dbReference type="Pfam" id="PF00919">
    <property type="entry name" value="UPF0004"/>
    <property type="match status" value="1"/>
</dbReference>
<name>A0A6V8LZF2_9BACT</name>
<dbReference type="Gene3D" id="3.80.30.20">
    <property type="entry name" value="tm_1862 like domain"/>
    <property type="match status" value="1"/>
</dbReference>
<evidence type="ECO:0000259" key="9">
    <source>
        <dbReference type="PROSITE" id="PS51449"/>
    </source>
</evidence>
<dbReference type="Gene3D" id="2.40.50.140">
    <property type="entry name" value="Nucleic acid-binding proteins"/>
    <property type="match status" value="1"/>
</dbReference>
<accession>A0A6V8LZF2</accession>
<dbReference type="EMBL" id="BLTE01000005">
    <property type="protein sequence ID" value="GFK93605.1"/>
    <property type="molecule type" value="Genomic_DNA"/>
</dbReference>